<accession>E7G701</accession>
<evidence type="ECO:0000259" key="2">
    <source>
        <dbReference type="PROSITE" id="PS51464"/>
    </source>
</evidence>
<dbReference type="GO" id="GO:0097367">
    <property type="term" value="F:carbohydrate derivative binding"/>
    <property type="evidence" value="ECO:0007669"/>
    <property type="project" value="InterPro"/>
</dbReference>
<dbReference type="InterPro" id="IPR046348">
    <property type="entry name" value="SIS_dom_sf"/>
</dbReference>
<proteinExistence type="predicted"/>
<evidence type="ECO:0000313" key="3">
    <source>
        <dbReference type="EMBL" id="EFW06307.1"/>
    </source>
</evidence>
<evidence type="ECO:0008006" key="5">
    <source>
        <dbReference type="Google" id="ProtNLM"/>
    </source>
</evidence>
<dbReference type="Pfam" id="PF01418">
    <property type="entry name" value="HTH_6"/>
    <property type="match status" value="1"/>
</dbReference>
<keyword evidence="4" id="KW-1185">Reference proteome</keyword>
<dbReference type="Gene3D" id="3.40.50.10490">
    <property type="entry name" value="Glucose-6-phosphate isomerase like protein, domain 1"/>
    <property type="match status" value="1"/>
</dbReference>
<dbReference type="EMBL" id="ADKX01000007">
    <property type="protein sequence ID" value="EFW06307.1"/>
    <property type="molecule type" value="Genomic_DNA"/>
</dbReference>
<dbReference type="PROSITE" id="PS51071">
    <property type="entry name" value="HTH_RPIR"/>
    <property type="match status" value="1"/>
</dbReference>
<dbReference type="eggNOG" id="COG1737">
    <property type="taxonomic scope" value="Bacteria"/>
</dbReference>
<gene>
    <name evidence="3" type="ORF">HMPREF9488_00539</name>
</gene>
<dbReference type="HOGENOM" id="CLU_055769_4_4_9"/>
<dbReference type="GeneID" id="78229054"/>
<evidence type="ECO:0000259" key="1">
    <source>
        <dbReference type="PROSITE" id="PS51071"/>
    </source>
</evidence>
<dbReference type="SUPFAM" id="SSF53697">
    <property type="entry name" value="SIS domain"/>
    <property type="match status" value="1"/>
</dbReference>
<comment type="caution">
    <text evidence="3">The sequence shown here is derived from an EMBL/GenBank/DDBJ whole genome shotgun (WGS) entry which is preliminary data.</text>
</comment>
<dbReference type="RefSeq" id="WP_008787655.1">
    <property type="nucleotide sequence ID" value="NZ_AKCB01000001.1"/>
</dbReference>
<name>E7G701_9FIRM</name>
<dbReference type="InterPro" id="IPR047640">
    <property type="entry name" value="RpiR-like"/>
</dbReference>
<dbReference type="InterPro" id="IPR009057">
    <property type="entry name" value="Homeodomain-like_sf"/>
</dbReference>
<dbReference type="PANTHER" id="PTHR30514">
    <property type="entry name" value="GLUCOKINASE"/>
    <property type="match status" value="1"/>
</dbReference>
<evidence type="ECO:0000313" key="4">
    <source>
        <dbReference type="Proteomes" id="UP000003157"/>
    </source>
</evidence>
<dbReference type="Gene3D" id="1.10.10.10">
    <property type="entry name" value="Winged helix-like DNA-binding domain superfamily/Winged helix DNA-binding domain"/>
    <property type="match status" value="1"/>
</dbReference>
<feature type="domain" description="SIS" evidence="2">
    <location>
        <begin position="117"/>
        <end position="256"/>
    </location>
</feature>
<dbReference type="InterPro" id="IPR036388">
    <property type="entry name" value="WH-like_DNA-bd_sf"/>
</dbReference>
<feature type="domain" description="HTH rpiR-type" evidence="1">
    <location>
        <begin position="1"/>
        <end position="77"/>
    </location>
</feature>
<dbReference type="STRING" id="100884.GCA_000269565_01173"/>
<reference evidence="3 4" key="1">
    <citation type="submission" date="2010-12" db="EMBL/GenBank/DDBJ databases">
        <title>The Genome Sequence of Coprobacillus sp. strain 29_1.</title>
        <authorList>
            <consortium name="The Broad Institute Genome Sequencing Platform"/>
            <person name="Earl A."/>
            <person name="Ward D."/>
            <person name="Feldgarden M."/>
            <person name="Gevers D."/>
            <person name="Daigneault M."/>
            <person name="Sibley C.D."/>
            <person name="White A."/>
            <person name="Strauss J."/>
            <person name="Allen-Vercoe E."/>
            <person name="Young S.K."/>
            <person name="Zeng Q."/>
            <person name="Gargeya S."/>
            <person name="Fitzgerald M."/>
            <person name="Haas B."/>
            <person name="Abouelleil A."/>
            <person name="Alvarado L."/>
            <person name="Arachchi H.M."/>
            <person name="Berlin A."/>
            <person name="Brown A."/>
            <person name="Chapman S.B."/>
            <person name="Chen Z."/>
            <person name="Dunbar C."/>
            <person name="Freedman E."/>
            <person name="Gearin G."/>
            <person name="Gellesch M."/>
            <person name="Goldberg J."/>
            <person name="Griggs A."/>
            <person name="Gujja S."/>
            <person name="Heilman E."/>
            <person name="Heiman D."/>
            <person name="Howarth C."/>
            <person name="Larson L."/>
            <person name="Lui A."/>
            <person name="MacDonald P.J.P."/>
            <person name="Mehta T."/>
            <person name="Montmayeur A."/>
            <person name="Murphy C."/>
            <person name="Neiman D."/>
            <person name="Pearson M."/>
            <person name="Priest M."/>
            <person name="Roberts A."/>
            <person name="Saif S."/>
            <person name="Shea T."/>
            <person name="Shenoy N."/>
            <person name="Sisk P."/>
            <person name="Stolte C."/>
            <person name="Sykes S."/>
            <person name="White J."/>
            <person name="Yandava C."/>
            <person name="Nusbaum C."/>
            <person name="Birren B."/>
        </authorList>
    </citation>
    <scope>NUCLEOTIDE SEQUENCE [LARGE SCALE GENOMIC DNA]</scope>
    <source>
        <strain evidence="3 4">29_1</strain>
    </source>
</reference>
<dbReference type="Proteomes" id="UP000003157">
    <property type="component" value="Unassembled WGS sequence"/>
</dbReference>
<dbReference type="OrthoDB" id="9762536at2"/>
<dbReference type="AlphaFoldDB" id="E7G701"/>
<organism evidence="3 4">
    <name type="scientific">Coprobacillus cateniformis</name>
    <dbReference type="NCBI Taxonomy" id="100884"/>
    <lineage>
        <taxon>Bacteria</taxon>
        <taxon>Bacillati</taxon>
        <taxon>Bacillota</taxon>
        <taxon>Erysipelotrichia</taxon>
        <taxon>Erysipelotrichales</taxon>
        <taxon>Coprobacillaceae</taxon>
        <taxon>Coprobacillus</taxon>
    </lineage>
</organism>
<dbReference type="GO" id="GO:1901135">
    <property type="term" value="P:carbohydrate derivative metabolic process"/>
    <property type="evidence" value="ECO:0007669"/>
    <property type="project" value="InterPro"/>
</dbReference>
<dbReference type="PROSITE" id="PS51464">
    <property type="entry name" value="SIS"/>
    <property type="match status" value="1"/>
</dbReference>
<dbReference type="InterPro" id="IPR001347">
    <property type="entry name" value="SIS_dom"/>
</dbReference>
<dbReference type="PANTHER" id="PTHR30514:SF1">
    <property type="entry name" value="HTH-TYPE TRANSCRIPTIONAL REGULATOR HEXR-RELATED"/>
    <property type="match status" value="1"/>
</dbReference>
<dbReference type="GO" id="GO:0003700">
    <property type="term" value="F:DNA-binding transcription factor activity"/>
    <property type="evidence" value="ECO:0007669"/>
    <property type="project" value="InterPro"/>
</dbReference>
<sequence length="256" mass="29081">MDFLSNINLKKNTLTKNELKACELILMDLNKVQMYSLTEMSEKIKITKTTILRFCQKMGYSGYTEFRYDCVKYVNSLSNAERVIEDENEKIMNVEKIYMDTIKLLHYTLNDEILTRLANNIKSARKIKCVGEINSEVSCLQLKYALAMYGIDADVLPSSSHVKACDLMINEQDLLVVMSAGAKSEIVKESFELKENNGCQIALITMNPSTSLEEVADLFVLLPSVATLKNKSLLDSVPIYSVFVEILLHYLNEEVQ</sequence>
<protein>
    <recommendedName>
        <fullName evidence="5">RpiR family Transcriptional regulator</fullName>
    </recommendedName>
</protein>
<dbReference type="SUPFAM" id="SSF46689">
    <property type="entry name" value="Homeodomain-like"/>
    <property type="match status" value="1"/>
</dbReference>
<dbReference type="GO" id="GO:0003677">
    <property type="term" value="F:DNA binding"/>
    <property type="evidence" value="ECO:0007669"/>
    <property type="project" value="InterPro"/>
</dbReference>
<dbReference type="InterPro" id="IPR000281">
    <property type="entry name" value="HTH_RpiR"/>
</dbReference>